<evidence type="ECO:0000313" key="7">
    <source>
        <dbReference type="EMBL" id="SVA17700.1"/>
    </source>
</evidence>
<dbReference type="Pfam" id="PF13620">
    <property type="entry name" value="CarboxypepD_reg"/>
    <property type="match status" value="1"/>
</dbReference>
<dbReference type="InterPro" id="IPR037066">
    <property type="entry name" value="Plug_dom_sf"/>
</dbReference>
<reference evidence="7" key="1">
    <citation type="submission" date="2018-05" db="EMBL/GenBank/DDBJ databases">
        <authorList>
            <person name="Lanie J.A."/>
            <person name="Ng W.-L."/>
            <person name="Kazmierczak K.M."/>
            <person name="Andrzejewski T.M."/>
            <person name="Davidsen T.M."/>
            <person name="Wayne K.J."/>
            <person name="Tettelin H."/>
            <person name="Glass J.I."/>
            <person name="Rusch D."/>
            <person name="Podicherti R."/>
            <person name="Tsui H.-C.T."/>
            <person name="Winkler M.E."/>
        </authorList>
    </citation>
    <scope>NUCLEOTIDE SEQUENCE</scope>
</reference>
<sequence length="1049" mass="115793">MSKKIYATVLSALFIFTTSSFAEVDTTSSIRGVVNVSGAVVSATHTPTGSTKSKTATDGAFYLSNLLIGGPYEITISAPGYGTQSIGDVFLVLNETSNLEVTLVSDNLEEITVTAAAGQGSIRMGSGTFLDRDAIDGIPTVNRSIADIAKIDPRVTISSGSSRYSEISVMGQNNRFNDFTIDGVSFNDPFGLNANGFGSMRNPIGMEFVDQMSVDVTPFDASRGNTTGGSIATVTKSGTNEFHGSVFFIERDESNVGEAPDGSDFPEFSEETMGFTFSGPIIKDKLFFFVGYEDFESASPALYGTKDSNAPIKADALTTAMADQIKSIAMNRYNYDPGEISNFTTPETSEKMILKLNANISDIHRAVVMVQRDEDLYPRKYNRGSTVFSNNWYAKPPIIDRESFTLYSDWNDRLSTKIRYSHYQLTEDDASIGDPFMPEVNIEVCDGWDCDNVYLGGDRYRGANFIDIDSDFLSFKATYDLGDHVLSAGIDRDESAVYNLFIARYNGEVQFDSIADFEAGTYSYLRFHTPQTGIADVDSVAANFDIEKTSLYVQDRIYLGDLTLDVGLRYDAVETPTLPVANPKFEQRNGFSNAQRFDYDSVQPRFGFNYDASEKLFGDRDRIVSAEIRGGYGKFMGRIPRVWYGNAYSRSGGLSDYVKVYGHDSTLPSFRCGGTVGPMPAGDPSFFWMGASSNYCIPSSPYFNDAQVTDPDFEAPQSWRGNLALDLVTAGGYKLTLEYNHDSVDQAVFYKELGLTRESIMADGRGVYSHGPGDFMLTNTGEGGAKATSFSVQKSFDNGLSMFGSWSSVSAEDVYPLTSAQAESAYGYTQRWDGENVPAARSSFMADSKLVVGLEYRTMLFGDNETRVSAIYINKSGEPYSITFDNSSYSPIGGTGYSAFRDDYSLAYIPTDASDPKVVFTSASVATDVMNHINNGPLAKYKGTYAPRNAFENPDYDRLDVRITQEIPSFMEGHKFLFYLDLLNVMNMLDDEQGRIFEYGYNTSRQIIADAMDDGRFEIKGVDPDDSLYLQDNDGQSRWQIQMGLKYRF</sequence>
<dbReference type="AlphaFoldDB" id="A0A381TNR1"/>
<protein>
    <recommendedName>
        <fullName evidence="6">TonB-dependent transporter Oar-like beta-barrel domain-containing protein</fullName>
    </recommendedName>
</protein>
<feature type="domain" description="TonB-dependent transporter Oar-like beta-barrel" evidence="6">
    <location>
        <begin position="477"/>
        <end position="988"/>
    </location>
</feature>
<comment type="subcellular location">
    <subcellularLocation>
        <location evidence="1">Cell outer membrane</location>
        <topology evidence="1">Multi-pass membrane protein</topology>
    </subcellularLocation>
</comment>
<dbReference type="Gene3D" id="2.170.130.10">
    <property type="entry name" value="TonB-dependent receptor, plug domain"/>
    <property type="match status" value="1"/>
</dbReference>
<dbReference type="GO" id="GO:0009279">
    <property type="term" value="C:cell outer membrane"/>
    <property type="evidence" value="ECO:0007669"/>
    <property type="project" value="UniProtKB-SubCell"/>
</dbReference>
<dbReference type="GO" id="GO:0044718">
    <property type="term" value="P:siderophore transmembrane transport"/>
    <property type="evidence" value="ECO:0007669"/>
    <property type="project" value="TreeGrafter"/>
</dbReference>
<evidence type="ECO:0000256" key="3">
    <source>
        <dbReference type="ARBA" id="ARBA00022692"/>
    </source>
</evidence>
<dbReference type="InterPro" id="IPR057601">
    <property type="entry name" value="Oar-like_b-barrel"/>
</dbReference>
<keyword evidence="5" id="KW-0998">Cell outer membrane</keyword>
<dbReference type="InterPro" id="IPR008969">
    <property type="entry name" value="CarboxyPept-like_regulatory"/>
</dbReference>
<dbReference type="Gene3D" id="2.40.170.20">
    <property type="entry name" value="TonB-dependent receptor, beta-barrel domain"/>
    <property type="match status" value="1"/>
</dbReference>
<dbReference type="Gene3D" id="2.60.40.1120">
    <property type="entry name" value="Carboxypeptidase-like, regulatory domain"/>
    <property type="match status" value="1"/>
</dbReference>
<accession>A0A381TNR1</accession>
<dbReference type="InterPro" id="IPR036942">
    <property type="entry name" value="Beta-barrel_TonB_sf"/>
</dbReference>
<keyword evidence="4" id="KW-0472">Membrane</keyword>
<dbReference type="PANTHER" id="PTHR30069:SF46">
    <property type="entry name" value="OAR PROTEIN"/>
    <property type="match status" value="1"/>
</dbReference>
<name>A0A381TNR1_9ZZZZ</name>
<gene>
    <name evidence="7" type="ORF">METZ01_LOCUS70554</name>
</gene>
<evidence type="ECO:0000256" key="5">
    <source>
        <dbReference type="ARBA" id="ARBA00023237"/>
    </source>
</evidence>
<dbReference type="SUPFAM" id="SSF49464">
    <property type="entry name" value="Carboxypeptidase regulatory domain-like"/>
    <property type="match status" value="1"/>
</dbReference>
<evidence type="ECO:0000259" key="6">
    <source>
        <dbReference type="Pfam" id="PF25183"/>
    </source>
</evidence>
<dbReference type="GO" id="GO:0015344">
    <property type="term" value="F:siderophore uptake transmembrane transporter activity"/>
    <property type="evidence" value="ECO:0007669"/>
    <property type="project" value="TreeGrafter"/>
</dbReference>
<evidence type="ECO:0000256" key="2">
    <source>
        <dbReference type="ARBA" id="ARBA00022448"/>
    </source>
</evidence>
<dbReference type="EMBL" id="UINC01004904">
    <property type="protein sequence ID" value="SVA17700.1"/>
    <property type="molecule type" value="Genomic_DNA"/>
</dbReference>
<proteinExistence type="predicted"/>
<organism evidence="7">
    <name type="scientific">marine metagenome</name>
    <dbReference type="NCBI Taxonomy" id="408172"/>
    <lineage>
        <taxon>unclassified sequences</taxon>
        <taxon>metagenomes</taxon>
        <taxon>ecological metagenomes</taxon>
    </lineage>
</organism>
<dbReference type="InterPro" id="IPR039426">
    <property type="entry name" value="TonB-dep_rcpt-like"/>
</dbReference>
<keyword evidence="3" id="KW-0812">Transmembrane</keyword>
<dbReference type="Pfam" id="PF25183">
    <property type="entry name" value="OMP_b-brl_4"/>
    <property type="match status" value="2"/>
</dbReference>
<evidence type="ECO:0000256" key="1">
    <source>
        <dbReference type="ARBA" id="ARBA00004571"/>
    </source>
</evidence>
<keyword evidence="2" id="KW-0813">Transport</keyword>
<dbReference type="SUPFAM" id="SSF56935">
    <property type="entry name" value="Porins"/>
    <property type="match status" value="1"/>
</dbReference>
<evidence type="ECO:0000256" key="4">
    <source>
        <dbReference type="ARBA" id="ARBA00023136"/>
    </source>
</evidence>
<feature type="domain" description="TonB-dependent transporter Oar-like beta-barrel" evidence="6">
    <location>
        <begin position="234"/>
        <end position="430"/>
    </location>
</feature>
<dbReference type="PANTHER" id="PTHR30069">
    <property type="entry name" value="TONB-DEPENDENT OUTER MEMBRANE RECEPTOR"/>
    <property type="match status" value="1"/>
</dbReference>